<feature type="domain" description="G-protein coupled receptors family 1 profile" evidence="12">
    <location>
        <begin position="38"/>
        <end position="211"/>
    </location>
</feature>
<evidence type="ECO:0000256" key="11">
    <source>
        <dbReference type="SAM" id="Phobius"/>
    </source>
</evidence>
<accession>A0A8R1IZV0</accession>
<dbReference type="PROSITE" id="PS50262">
    <property type="entry name" value="G_PROTEIN_RECEP_F1_2"/>
    <property type="match status" value="1"/>
</dbReference>
<dbReference type="Pfam" id="PF00001">
    <property type="entry name" value="7tm_1"/>
    <property type="match status" value="1"/>
</dbReference>
<keyword evidence="5 10" id="KW-0297">G-protein coupled receptor</keyword>
<dbReference type="Gene3D" id="1.20.1070.10">
    <property type="entry name" value="Rhodopsin 7-helix transmembrane proteins"/>
    <property type="match status" value="1"/>
</dbReference>
<keyword evidence="9 10" id="KW-0807">Transducer</keyword>
<evidence type="ECO:0000256" key="7">
    <source>
        <dbReference type="ARBA" id="ARBA00023157"/>
    </source>
</evidence>
<evidence type="ECO:0000256" key="5">
    <source>
        <dbReference type="ARBA" id="ARBA00023040"/>
    </source>
</evidence>
<keyword evidence="4 11" id="KW-1133">Transmembrane helix</keyword>
<organism evidence="13 14">
    <name type="scientific">Caenorhabditis japonica</name>
    <dbReference type="NCBI Taxonomy" id="281687"/>
    <lineage>
        <taxon>Eukaryota</taxon>
        <taxon>Metazoa</taxon>
        <taxon>Ecdysozoa</taxon>
        <taxon>Nematoda</taxon>
        <taxon>Chromadorea</taxon>
        <taxon>Rhabditida</taxon>
        <taxon>Rhabditina</taxon>
        <taxon>Rhabditomorpha</taxon>
        <taxon>Rhabditoidea</taxon>
        <taxon>Rhabditidae</taxon>
        <taxon>Peloderinae</taxon>
        <taxon>Caenorhabditis</taxon>
    </lineage>
</organism>
<evidence type="ECO:0000256" key="8">
    <source>
        <dbReference type="ARBA" id="ARBA00023170"/>
    </source>
</evidence>
<reference evidence="14" key="1">
    <citation type="submission" date="2010-08" db="EMBL/GenBank/DDBJ databases">
        <authorList>
            <consortium name="Caenorhabditis japonica Sequencing Consortium"/>
            <person name="Wilson R.K."/>
        </authorList>
    </citation>
    <scope>NUCLEOTIDE SEQUENCE [LARGE SCALE GENOMIC DNA]</scope>
    <source>
        <strain evidence="14">DF5081</strain>
    </source>
</reference>
<dbReference type="GO" id="GO:0004930">
    <property type="term" value="F:G protein-coupled receptor activity"/>
    <property type="evidence" value="ECO:0007669"/>
    <property type="project" value="UniProtKB-KW"/>
</dbReference>
<feature type="transmembrane region" description="Helical" evidence="11">
    <location>
        <begin position="100"/>
        <end position="119"/>
    </location>
</feature>
<dbReference type="PRINTS" id="PR00237">
    <property type="entry name" value="GPCRRHODOPSN"/>
</dbReference>
<evidence type="ECO:0000313" key="13">
    <source>
        <dbReference type="EnsemblMetazoa" id="CJA41635b.1"/>
    </source>
</evidence>
<name>A0A8R1IZV0_CAEJA</name>
<dbReference type="GO" id="GO:0045202">
    <property type="term" value="C:synapse"/>
    <property type="evidence" value="ECO:0007669"/>
    <property type="project" value="GOC"/>
</dbReference>
<dbReference type="GO" id="GO:0001591">
    <property type="term" value="F:dopamine neurotransmitter receptor activity, coupled via Gi/Go"/>
    <property type="evidence" value="ECO:0007669"/>
    <property type="project" value="TreeGrafter"/>
</dbReference>
<protein>
    <submittedName>
        <fullName evidence="13">G_PROTEIN_RECEP_F1_2 domain-containing protein</fullName>
    </submittedName>
</protein>
<keyword evidence="7" id="KW-1015">Disulfide bond</keyword>
<evidence type="ECO:0000313" key="14">
    <source>
        <dbReference type="Proteomes" id="UP000005237"/>
    </source>
</evidence>
<dbReference type="EnsemblMetazoa" id="CJA41635b.1">
    <property type="protein sequence ID" value="CJA41635b.1"/>
    <property type="gene ID" value="WBGene00217483"/>
</dbReference>
<dbReference type="PROSITE" id="PS00237">
    <property type="entry name" value="G_PROTEIN_RECEP_F1_1"/>
    <property type="match status" value="1"/>
</dbReference>
<keyword evidence="14" id="KW-1185">Reference proteome</keyword>
<feature type="transmembrane region" description="Helical" evidence="11">
    <location>
        <begin position="59"/>
        <end position="80"/>
    </location>
</feature>
<evidence type="ECO:0000256" key="4">
    <source>
        <dbReference type="ARBA" id="ARBA00022989"/>
    </source>
</evidence>
<dbReference type="SUPFAM" id="SSF81321">
    <property type="entry name" value="Family A G protein-coupled receptor-like"/>
    <property type="match status" value="1"/>
</dbReference>
<feature type="transmembrane region" description="Helical" evidence="11">
    <location>
        <begin position="140"/>
        <end position="160"/>
    </location>
</feature>
<evidence type="ECO:0000256" key="9">
    <source>
        <dbReference type="ARBA" id="ARBA00023224"/>
    </source>
</evidence>
<comment type="subcellular location">
    <subcellularLocation>
        <location evidence="1">Cell membrane</location>
        <topology evidence="1">Multi-pass membrane protein</topology>
    </subcellularLocation>
</comment>
<keyword evidence="3 10" id="KW-0812">Transmembrane</keyword>
<evidence type="ECO:0000259" key="12">
    <source>
        <dbReference type="PROSITE" id="PS50262"/>
    </source>
</evidence>
<feature type="transmembrane region" description="Helical" evidence="11">
    <location>
        <begin position="20"/>
        <end position="47"/>
    </location>
</feature>
<dbReference type="PANTHER" id="PTHR24248:SF125">
    <property type="entry name" value="DOPAMINE D2-LIKE RECEPTOR"/>
    <property type="match status" value="1"/>
</dbReference>
<dbReference type="InterPro" id="IPR000276">
    <property type="entry name" value="GPCR_Rhodpsn"/>
</dbReference>
<evidence type="ECO:0000256" key="3">
    <source>
        <dbReference type="ARBA" id="ARBA00022692"/>
    </source>
</evidence>
<dbReference type="PANTHER" id="PTHR24248">
    <property type="entry name" value="ADRENERGIC RECEPTOR-RELATED G-PROTEIN COUPLED RECEPTOR"/>
    <property type="match status" value="1"/>
</dbReference>
<keyword evidence="8 10" id="KW-0675">Receptor</keyword>
<evidence type="ECO:0000256" key="6">
    <source>
        <dbReference type="ARBA" id="ARBA00023136"/>
    </source>
</evidence>
<dbReference type="GO" id="GO:0005886">
    <property type="term" value="C:plasma membrane"/>
    <property type="evidence" value="ECO:0007669"/>
    <property type="project" value="UniProtKB-SubCell"/>
</dbReference>
<dbReference type="AlphaFoldDB" id="A0A8R1IZV0"/>
<keyword evidence="2" id="KW-1003">Cell membrane</keyword>
<evidence type="ECO:0000256" key="1">
    <source>
        <dbReference type="ARBA" id="ARBA00004651"/>
    </source>
</evidence>
<sequence>MLTGQHHVPGIESPLMVVLWRVAAGVFLPLVPTMAVFGNALVIMSVFRERSLQTVTNMLIVSLAVSDFMVAIGVMSFGVYYEWNSFKWGLGAFFCHVYQALDVACSTASILNLLAISLDRYIAIGHPISYAQYGARGGRAMISITIVWGVSIAVALPLLLGVNPMENDFYSFIYHCEKMRKPVQCNSCKPFITFHPDGQTELKLWNTSVSS</sequence>
<reference evidence="13" key="2">
    <citation type="submission" date="2022-06" db="UniProtKB">
        <authorList>
            <consortium name="EnsemblMetazoa"/>
        </authorList>
    </citation>
    <scope>IDENTIFICATION</scope>
    <source>
        <strain evidence="13">DF5081</strain>
    </source>
</reference>
<dbReference type="InterPro" id="IPR017452">
    <property type="entry name" value="GPCR_Rhodpsn_7TM"/>
</dbReference>
<proteinExistence type="inferred from homology"/>
<comment type="similarity">
    <text evidence="10">Belongs to the G-protein coupled receptor 1 family.</text>
</comment>
<evidence type="ECO:0000256" key="2">
    <source>
        <dbReference type="ARBA" id="ARBA00022475"/>
    </source>
</evidence>
<evidence type="ECO:0000256" key="10">
    <source>
        <dbReference type="RuleBase" id="RU000688"/>
    </source>
</evidence>
<dbReference type="Proteomes" id="UP000005237">
    <property type="component" value="Unassembled WGS sequence"/>
</dbReference>
<keyword evidence="6 11" id="KW-0472">Membrane</keyword>